<dbReference type="InterPro" id="IPR007325">
    <property type="entry name" value="KFase/CYL"/>
</dbReference>
<dbReference type="SUPFAM" id="SSF102198">
    <property type="entry name" value="Putative cyclase"/>
    <property type="match status" value="1"/>
</dbReference>
<dbReference type="PANTHER" id="PTHR34861">
    <property type="match status" value="1"/>
</dbReference>
<accession>A0A2I2KPL3</accession>
<dbReference type="Gene3D" id="3.50.30.50">
    <property type="entry name" value="Putative cyclase"/>
    <property type="match status" value="1"/>
</dbReference>
<proteinExistence type="predicted"/>
<reference evidence="1 2" key="1">
    <citation type="submission" date="2017-06" db="EMBL/GenBank/DDBJ databases">
        <authorList>
            <person name="Kim H.J."/>
            <person name="Triplett B.A."/>
        </authorList>
    </citation>
    <scope>NUCLEOTIDE SEQUENCE [LARGE SCALE GENOMIC DNA]</scope>
    <source>
        <strain evidence="1">FRACA_ARgP5</strain>
    </source>
</reference>
<dbReference type="EMBL" id="FZMO01000110">
    <property type="protein sequence ID" value="SNQ47592.1"/>
    <property type="molecule type" value="Genomic_DNA"/>
</dbReference>
<organism evidence="1 2">
    <name type="scientific">Frankia canadensis</name>
    <dbReference type="NCBI Taxonomy" id="1836972"/>
    <lineage>
        <taxon>Bacteria</taxon>
        <taxon>Bacillati</taxon>
        <taxon>Actinomycetota</taxon>
        <taxon>Actinomycetes</taxon>
        <taxon>Frankiales</taxon>
        <taxon>Frankiaceae</taxon>
        <taxon>Frankia</taxon>
    </lineage>
</organism>
<gene>
    <name evidence="1" type="ORF">FRACA_1980010</name>
</gene>
<dbReference type="GO" id="GO:0019441">
    <property type="term" value="P:L-tryptophan catabolic process to kynurenine"/>
    <property type="evidence" value="ECO:0007669"/>
    <property type="project" value="InterPro"/>
</dbReference>
<evidence type="ECO:0000313" key="2">
    <source>
        <dbReference type="Proteomes" id="UP000234331"/>
    </source>
</evidence>
<dbReference type="Proteomes" id="UP000234331">
    <property type="component" value="Unassembled WGS sequence"/>
</dbReference>
<name>A0A2I2KPL3_9ACTN</name>
<dbReference type="GO" id="GO:0004061">
    <property type="term" value="F:arylformamidase activity"/>
    <property type="evidence" value="ECO:0007669"/>
    <property type="project" value="InterPro"/>
</dbReference>
<sequence length="326" mass="35714">MTSDSFRAMADRIRNWGRWGEDDELGTLNLITADKVRQAAALVTEGKVFPLGISIGETGPQELLFRRNPLHMMTIDGGDARSLVRIGPEWAAHPRAQEVAGFLGGDLLRFNDDFIAMHLQSASQWDALSHVYYDERMYNGYPASAVTSFGASRLSIDRVDVKGITSRGVLLDLARARGEELHCQHGEHIMPDELTAAAAAQGVEVGPGDIVLVRTGWMTKFRTTRDTSPSAGLNWRCAEWLRERDVAAVAADNSQVEDPVSDLAGNMLPMHLLCLRDMGLAFGEYWDLDALADTCAADGRWDFQLVAPPLRITGAVGSPLNPIALR</sequence>
<dbReference type="Pfam" id="PF04199">
    <property type="entry name" value="Cyclase"/>
    <property type="match status" value="1"/>
</dbReference>
<keyword evidence="2" id="KW-1185">Reference proteome</keyword>
<dbReference type="InterPro" id="IPR037175">
    <property type="entry name" value="KFase_sf"/>
</dbReference>
<dbReference type="OrthoDB" id="7067800at2"/>
<dbReference type="AlphaFoldDB" id="A0A2I2KPL3"/>
<dbReference type="RefSeq" id="WP_101831413.1">
    <property type="nucleotide sequence ID" value="NZ_FZMO01000110.1"/>
</dbReference>
<evidence type="ECO:0000313" key="1">
    <source>
        <dbReference type="EMBL" id="SNQ47592.1"/>
    </source>
</evidence>
<protein>
    <submittedName>
        <fullName evidence="1">Cyclase</fullName>
    </submittedName>
</protein>
<dbReference type="PANTHER" id="PTHR34861:SF10">
    <property type="entry name" value="CYCLASE"/>
    <property type="match status" value="1"/>
</dbReference>